<evidence type="ECO:0000313" key="3">
    <source>
        <dbReference type="Proteomes" id="UP001204814"/>
    </source>
</evidence>
<gene>
    <name evidence="2" type="ORF">NE542_00650</name>
</gene>
<organism evidence="2 3">
    <name type="scientific">Faecalibacillus intestinalis</name>
    <dbReference type="NCBI Taxonomy" id="1982626"/>
    <lineage>
        <taxon>Bacteria</taxon>
        <taxon>Bacillati</taxon>
        <taxon>Bacillota</taxon>
        <taxon>Erysipelotrichia</taxon>
        <taxon>Erysipelotrichales</taxon>
        <taxon>Coprobacillaceae</taxon>
        <taxon>Faecalibacillus</taxon>
    </lineage>
</organism>
<sequence>MSYKFIDVDDIVETFLPAEAMSYNGVYLENEIEGYRTLNVSGRELLSASIKSSSVDGISGSKYQYKTYPSRTIIVKFQLICDTDRKFREAFNRMNQILSAEQVKIIFNDEPDKYFIGTKEGNTDIEPGKNSVIGEFEIYCADPCKYSTVLKEFEGVIEDDELVVNVQNNGTESATIDYEVTNNAETGYLGIVSEHGVMEFGKIDEVDGTVYQQNETLATLNDFINAKDDTAGKDAMHPLYGTSGTLATDSWHGKTFLKFGSVGTKKGSANGGMRTFILPADSNGDTGCKNWYSYFHLLFYANVMGQTGEMSISFLTEDNKLIAGCNWYKTDSVGNTASYDFVVYNPDVKSSDAMAGKVLKTWNYTTSHLQSQNPWYWDWGHCDLRKEGSRITFFYYGKYYTYTVPEIENMKCAKVQISIKQWGDRNGNKFMYYAGFDNFYIQKMHVDKWNDVPNRYSKHSVLSIDGETSHFFVNGMQKQSEEILGTQYFKAAPGKTKIKFYVSEWTKTQPTIKVRIREAWL</sequence>
<dbReference type="InterPro" id="IPR006520">
    <property type="entry name" value="Dit_BPSPP_N"/>
</dbReference>
<dbReference type="Pfam" id="PF05709">
    <property type="entry name" value="Sipho_tail"/>
    <property type="match status" value="1"/>
</dbReference>
<protein>
    <submittedName>
        <fullName evidence="2">Phage tail family protein</fullName>
    </submittedName>
</protein>
<dbReference type="EMBL" id="JANGBO010000001">
    <property type="protein sequence ID" value="MCQ5060352.1"/>
    <property type="molecule type" value="Genomic_DNA"/>
</dbReference>
<name>A0AAP2UCB3_9FIRM</name>
<comment type="caution">
    <text evidence="2">The sequence shown here is derived from an EMBL/GenBank/DDBJ whole genome shotgun (WGS) entry which is preliminary data.</text>
</comment>
<dbReference type="Proteomes" id="UP001204814">
    <property type="component" value="Unassembled WGS sequence"/>
</dbReference>
<dbReference type="NCBIfam" id="TIGR01633">
    <property type="entry name" value="phi3626_gp14_N"/>
    <property type="match status" value="1"/>
</dbReference>
<dbReference type="AlphaFoldDB" id="A0AAP2UCB3"/>
<reference evidence="2" key="1">
    <citation type="submission" date="2022-06" db="EMBL/GenBank/DDBJ databases">
        <title>Isolation of gut microbiota from human fecal samples.</title>
        <authorList>
            <person name="Pamer E.G."/>
            <person name="Barat B."/>
            <person name="Waligurski E."/>
            <person name="Medina S."/>
            <person name="Paddock L."/>
            <person name="Mostad J."/>
        </authorList>
    </citation>
    <scope>NUCLEOTIDE SEQUENCE</scope>
    <source>
        <strain evidence="2">DFI.6.24</strain>
    </source>
</reference>
<proteinExistence type="predicted"/>
<evidence type="ECO:0000313" key="2">
    <source>
        <dbReference type="EMBL" id="MCQ5060352.1"/>
    </source>
</evidence>
<dbReference type="Gene3D" id="2.40.30.200">
    <property type="match status" value="1"/>
</dbReference>
<feature type="domain" description="Siphovirus-type tail component RIFT-related" evidence="1">
    <location>
        <begin position="48"/>
        <end position="138"/>
    </location>
</feature>
<evidence type="ECO:0000259" key="1">
    <source>
        <dbReference type="Pfam" id="PF05709"/>
    </source>
</evidence>
<dbReference type="RefSeq" id="WP_227351875.1">
    <property type="nucleotide sequence ID" value="NZ_JAJDKX010000003.1"/>
</dbReference>
<dbReference type="InterPro" id="IPR008841">
    <property type="entry name" value="Siphovirus-type_tail_N"/>
</dbReference>
<accession>A0AAP2UCB3</accession>